<reference evidence="2" key="2">
    <citation type="journal article" name="Front. Microbiol.">
        <title>Degradative Capacity of Two Strains of Rhodonia placenta: From Phenotype to Genotype.</title>
        <authorList>
            <person name="Kolle M."/>
            <person name="Horta M.A.C."/>
            <person name="Nowrousian M."/>
            <person name="Ohm R.A."/>
            <person name="Benz J.P."/>
            <person name="Pilgard A."/>
        </authorList>
    </citation>
    <scope>NUCLEOTIDE SEQUENCE</scope>
    <source>
        <strain evidence="2">FPRL280</strain>
    </source>
</reference>
<keyword evidence="1" id="KW-0472">Membrane</keyword>
<name>A0A8H7NWW5_9APHY</name>
<accession>A0A8H7NWW5</accession>
<keyword evidence="1" id="KW-1133">Transmembrane helix</keyword>
<organism evidence="2 3">
    <name type="scientific">Rhodonia placenta</name>
    <dbReference type="NCBI Taxonomy" id="104341"/>
    <lineage>
        <taxon>Eukaryota</taxon>
        <taxon>Fungi</taxon>
        <taxon>Dikarya</taxon>
        <taxon>Basidiomycota</taxon>
        <taxon>Agaricomycotina</taxon>
        <taxon>Agaricomycetes</taxon>
        <taxon>Polyporales</taxon>
        <taxon>Adustoporiaceae</taxon>
        <taxon>Rhodonia</taxon>
    </lineage>
</organism>
<proteinExistence type="predicted"/>
<feature type="transmembrane region" description="Helical" evidence="1">
    <location>
        <begin position="188"/>
        <end position="208"/>
    </location>
</feature>
<dbReference type="AlphaFoldDB" id="A0A8H7NWW5"/>
<reference evidence="2" key="1">
    <citation type="submission" date="2020-11" db="EMBL/GenBank/DDBJ databases">
        <authorList>
            <person name="Koelle M."/>
            <person name="Horta M.A.C."/>
            <person name="Nowrousian M."/>
            <person name="Ohm R.A."/>
            <person name="Benz P."/>
            <person name="Pilgard A."/>
        </authorList>
    </citation>
    <scope>NUCLEOTIDE SEQUENCE</scope>
    <source>
        <strain evidence="2">FPRL280</strain>
    </source>
</reference>
<protein>
    <submittedName>
        <fullName evidence="2">Uncharacterized protein</fullName>
    </submittedName>
</protein>
<keyword evidence="1" id="KW-0812">Transmembrane</keyword>
<evidence type="ECO:0000313" key="2">
    <source>
        <dbReference type="EMBL" id="KAF9807471.1"/>
    </source>
</evidence>
<sequence length="311" mass="34418">MCIAMFTTCTAEVFVDLVNVLLTPRLISGSDLVSDTLFPCEVSLESTRQSSLYQRIDNVAFILFTTKLWLGDSVLVYRCYMVWTTQRWIAMIPAFLLFVTMVFGYAQVGMSYKYYHAQLLAQASSSAAYTARVININLWMYRLNTVATATSVATNIIVTVLVVYRIWRDTRQLAATFGSRATRRYDTAIVMIIESGALYTASLLAELISNNVDGDAAYVANYVSDSLTAMLVLIAPSLIIIRIGLNQGYVETFGQSSSTEDPSMTKPAHSIVFAPKNGDESVGNETSLTGRASIAMLDFEVESSLTRQEYV</sequence>
<gene>
    <name evidence="2" type="ORF">IEO21_08200</name>
</gene>
<feature type="transmembrane region" description="Helical" evidence="1">
    <location>
        <begin position="88"/>
        <end position="106"/>
    </location>
</feature>
<dbReference type="Proteomes" id="UP000639403">
    <property type="component" value="Unassembled WGS sequence"/>
</dbReference>
<evidence type="ECO:0000256" key="1">
    <source>
        <dbReference type="SAM" id="Phobius"/>
    </source>
</evidence>
<feature type="transmembrane region" description="Helical" evidence="1">
    <location>
        <begin position="146"/>
        <end position="167"/>
    </location>
</feature>
<evidence type="ECO:0000313" key="3">
    <source>
        <dbReference type="Proteomes" id="UP000639403"/>
    </source>
</evidence>
<dbReference type="EMBL" id="JADOXO010000274">
    <property type="protein sequence ID" value="KAF9807471.1"/>
    <property type="molecule type" value="Genomic_DNA"/>
</dbReference>
<comment type="caution">
    <text evidence="2">The sequence shown here is derived from an EMBL/GenBank/DDBJ whole genome shotgun (WGS) entry which is preliminary data.</text>
</comment>
<feature type="transmembrane region" description="Helical" evidence="1">
    <location>
        <begin position="228"/>
        <end position="245"/>
    </location>
</feature>